<dbReference type="Proteomes" id="UP000189796">
    <property type="component" value="Chromosome I"/>
</dbReference>
<proteinExistence type="predicted"/>
<dbReference type="AlphaFoldDB" id="A0A1M5QI67"/>
<evidence type="ECO:0000256" key="1">
    <source>
        <dbReference type="SAM" id="MobiDB-lite"/>
    </source>
</evidence>
<organism evidence="2 3">
    <name type="scientific">Bradyrhizobium erythrophlei</name>
    <dbReference type="NCBI Taxonomy" id="1437360"/>
    <lineage>
        <taxon>Bacteria</taxon>
        <taxon>Pseudomonadati</taxon>
        <taxon>Pseudomonadota</taxon>
        <taxon>Alphaproteobacteria</taxon>
        <taxon>Hyphomicrobiales</taxon>
        <taxon>Nitrobacteraceae</taxon>
        <taxon>Bradyrhizobium</taxon>
    </lineage>
</organism>
<protein>
    <submittedName>
        <fullName evidence="2">Uncharacterized protein</fullName>
    </submittedName>
</protein>
<dbReference type="EMBL" id="LT670817">
    <property type="protein sequence ID" value="SHH13490.1"/>
    <property type="molecule type" value="Genomic_DNA"/>
</dbReference>
<reference evidence="2 3" key="1">
    <citation type="submission" date="2016-11" db="EMBL/GenBank/DDBJ databases">
        <authorList>
            <person name="Jaros S."/>
            <person name="Januszkiewicz K."/>
            <person name="Wedrychowicz H."/>
        </authorList>
    </citation>
    <scope>NUCLEOTIDE SEQUENCE [LARGE SCALE GENOMIC DNA]</scope>
    <source>
        <strain evidence="2 3">GAS138</strain>
    </source>
</reference>
<sequence>MKTETQWGEAPRKTKFPVGLSPTTRRGEKPHYFLYLGYQSTELHSHFAAMSPMMLT</sequence>
<name>A0A1M5QI67_9BRAD</name>
<evidence type="ECO:0000313" key="3">
    <source>
        <dbReference type="Proteomes" id="UP000189796"/>
    </source>
</evidence>
<gene>
    <name evidence="2" type="ORF">SAMN05443248_3812</name>
</gene>
<accession>A0A1M5QI67</accession>
<feature type="region of interest" description="Disordered" evidence="1">
    <location>
        <begin position="1"/>
        <end position="23"/>
    </location>
</feature>
<evidence type="ECO:0000313" key="2">
    <source>
        <dbReference type="EMBL" id="SHH13490.1"/>
    </source>
</evidence>